<dbReference type="SUPFAM" id="SSF51735">
    <property type="entry name" value="NAD(P)-binding Rossmann-fold domains"/>
    <property type="match status" value="1"/>
</dbReference>
<accession>A0ABQ0L5H4</accession>
<dbReference type="InterPro" id="IPR036291">
    <property type="entry name" value="NAD(P)-bd_dom_sf"/>
</dbReference>
<sequence>MAQESYSNLLVFGASGTVGGLVALAAHERGAKIWLAMRDTSKAIKAIPNDVEKAGNFVRIQADLTDPTSVANAVAHSGAKAAFIYLVLAASDHQRASLKALRDGGVENIVFLSSLGVKVEGAALRAIPPSKLMWFRNAQVEIAIEDLAFPHFTALRPASFASNYINAGLDRSSTPPKATIIFEDAQADNIAPEDIAGVGAVVLLTPPTAGKTTLYLSNTAAETRTAKDSWALIKQITGRADIDTTPTSPEAWVQKVVAQGMPEAFPRFYLGVLDDSKRGLVGPEYEAGAANIRKYLGREPMGFVEYLEKHKVEWQNI</sequence>
<dbReference type="Proteomes" id="UP000815677">
    <property type="component" value="Unassembled WGS sequence"/>
</dbReference>
<feature type="domain" description="NmrA-like" evidence="2">
    <location>
        <begin position="7"/>
        <end position="214"/>
    </location>
</feature>
<dbReference type="InterPro" id="IPR051604">
    <property type="entry name" value="Ergot_Alk_Oxidoreductase"/>
</dbReference>
<evidence type="ECO:0000256" key="1">
    <source>
        <dbReference type="SAM" id="Phobius"/>
    </source>
</evidence>
<dbReference type="PANTHER" id="PTHR43162">
    <property type="match status" value="1"/>
</dbReference>
<reference evidence="3" key="1">
    <citation type="submission" date="2014-09" db="EMBL/GenBank/DDBJ databases">
        <title>Genome sequence of the luminous mushroom Mycena chlorophos for searching fungal bioluminescence genes.</title>
        <authorList>
            <person name="Tanaka Y."/>
            <person name="Kasuga D."/>
            <person name="Oba Y."/>
            <person name="Hase S."/>
            <person name="Sato K."/>
            <person name="Oba Y."/>
            <person name="Sakakibara Y."/>
        </authorList>
    </citation>
    <scope>NUCLEOTIDE SEQUENCE</scope>
</reference>
<keyword evidence="1" id="KW-0812">Transmembrane</keyword>
<dbReference type="PANTHER" id="PTHR43162:SF1">
    <property type="entry name" value="PRESTALK A DIFFERENTIATION PROTEIN A"/>
    <property type="match status" value="1"/>
</dbReference>
<keyword evidence="1" id="KW-0472">Membrane</keyword>
<evidence type="ECO:0000259" key="2">
    <source>
        <dbReference type="Pfam" id="PF05368"/>
    </source>
</evidence>
<evidence type="ECO:0000313" key="3">
    <source>
        <dbReference type="EMBL" id="GAT46323.1"/>
    </source>
</evidence>
<proteinExistence type="predicted"/>
<keyword evidence="4" id="KW-1185">Reference proteome</keyword>
<keyword evidence="1" id="KW-1133">Transmembrane helix</keyword>
<evidence type="ECO:0000313" key="4">
    <source>
        <dbReference type="Proteomes" id="UP000815677"/>
    </source>
</evidence>
<dbReference type="InterPro" id="IPR008030">
    <property type="entry name" value="NmrA-like"/>
</dbReference>
<organism evidence="3 4">
    <name type="scientific">Mycena chlorophos</name>
    <name type="common">Agaric fungus</name>
    <name type="synonym">Agaricus chlorophos</name>
    <dbReference type="NCBI Taxonomy" id="658473"/>
    <lineage>
        <taxon>Eukaryota</taxon>
        <taxon>Fungi</taxon>
        <taxon>Dikarya</taxon>
        <taxon>Basidiomycota</taxon>
        <taxon>Agaricomycotina</taxon>
        <taxon>Agaricomycetes</taxon>
        <taxon>Agaricomycetidae</taxon>
        <taxon>Agaricales</taxon>
        <taxon>Marasmiineae</taxon>
        <taxon>Mycenaceae</taxon>
        <taxon>Mycena</taxon>
    </lineage>
</organism>
<dbReference type="Gene3D" id="3.40.50.720">
    <property type="entry name" value="NAD(P)-binding Rossmann-like Domain"/>
    <property type="match status" value="1"/>
</dbReference>
<dbReference type="Pfam" id="PF05368">
    <property type="entry name" value="NmrA"/>
    <property type="match status" value="1"/>
</dbReference>
<dbReference type="EMBL" id="DF842257">
    <property type="protein sequence ID" value="GAT46323.1"/>
    <property type="molecule type" value="Genomic_DNA"/>
</dbReference>
<name>A0ABQ0L5H4_MYCCL</name>
<protein>
    <recommendedName>
        <fullName evidence="2">NmrA-like domain-containing protein</fullName>
    </recommendedName>
</protein>
<gene>
    <name evidence="3" type="ORF">MCHLO_03856</name>
</gene>
<feature type="transmembrane region" description="Helical" evidence="1">
    <location>
        <begin position="6"/>
        <end position="26"/>
    </location>
</feature>